<accession>A0A9J6Q649</accession>
<gene>
    <name evidence="8" type="ORF">M8014_19680</name>
</gene>
<keyword evidence="2" id="KW-1003">Cell membrane</keyword>
<feature type="domain" description="Major facilitator superfamily (MFS) profile" evidence="7">
    <location>
        <begin position="23"/>
        <end position="480"/>
    </location>
</feature>
<dbReference type="Proteomes" id="UP001063816">
    <property type="component" value="Unassembled WGS sequence"/>
</dbReference>
<evidence type="ECO:0000256" key="6">
    <source>
        <dbReference type="SAM" id="Phobius"/>
    </source>
</evidence>
<name>A0A9J6Q649_9ENTR</name>
<feature type="transmembrane region" description="Helical" evidence="6">
    <location>
        <begin position="281"/>
        <end position="309"/>
    </location>
</feature>
<evidence type="ECO:0000313" key="9">
    <source>
        <dbReference type="Proteomes" id="UP001063816"/>
    </source>
</evidence>
<dbReference type="CDD" id="cd17321">
    <property type="entry name" value="MFS_MMR_MDR_like"/>
    <property type="match status" value="1"/>
</dbReference>
<dbReference type="InterPro" id="IPR036259">
    <property type="entry name" value="MFS_trans_sf"/>
</dbReference>
<dbReference type="PANTHER" id="PTHR42718">
    <property type="entry name" value="MAJOR FACILITATOR SUPERFAMILY MULTIDRUG TRANSPORTER MFSC"/>
    <property type="match status" value="1"/>
</dbReference>
<comment type="caution">
    <text evidence="8">The sequence shown here is derived from an EMBL/GenBank/DDBJ whole genome shotgun (WGS) entry which is preliminary data.</text>
</comment>
<evidence type="ECO:0000256" key="5">
    <source>
        <dbReference type="ARBA" id="ARBA00023136"/>
    </source>
</evidence>
<sequence>MSSTSCFTIPSQRPSRGTPPWAGLSVLLLAGFVTIFDLFVVNVAIPSIQTRLGANFAQIGLIVAGYELAFGVMLITGGRLGDMFGRRRLFITGMAGFTLASAFCGLAPGTGYLICARVLQGLAAALLFPQVYASILVNFEDNDRRKAFGLLGMTLGLAAIAGQVLGGWLVHADLFGLSWRSIFLINLPIGALAILAARSIPESRAPQRPLLDWPGVLLVSCGLVLILAPLIEGPVQGWPDWSRWAPGIGLAILILFYRQQEKRRIAGKWPLVDMSLMANSHFSLGTMLVLLVYSTSSSFFLCFALLIQTGLGLDAFHAGSIFAPCSVGFMLASLAAPRLVARWGTYSLFIGALTYAVFIAIMIFQVWMSGSELKPVQLIPALIMVGAGQGYIMTPLLNLVLSFVEEAESGMASGVISTVQQIGAALGVGVVGILFNGALSKTTHLPHAGQYASAFVAGMLYNLAASAVICLSLLILKKTQPTES</sequence>
<evidence type="ECO:0000259" key="7">
    <source>
        <dbReference type="PROSITE" id="PS50850"/>
    </source>
</evidence>
<dbReference type="Gene3D" id="1.20.1250.20">
    <property type="entry name" value="MFS general substrate transporter like domains"/>
    <property type="match status" value="1"/>
</dbReference>
<feature type="transmembrane region" description="Helical" evidence="6">
    <location>
        <begin position="379"/>
        <end position="401"/>
    </location>
</feature>
<reference evidence="8" key="1">
    <citation type="submission" date="2022-05" db="EMBL/GenBank/DDBJ databases">
        <title>Description of a novel species of Leclercia; Leclercia tamurae and the Proposal for a Novel Genus Silvania gen. nov. Containing Two Novel Species Silvania hatchlandensis sp. nov. and Silvania confinis sp. nov. Isolated from the Rhizosphere of Oak.</title>
        <authorList>
            <person name="Maddock D.W."/>
            <person name="Brady C.L."/>
            <person name="Denman S."/>
            <person name="Arnold D."/>
        </authorList>
    </citation>
    <scope>NUCLEOTIDE SEQUENCE</scope>
    <source>
        <strain evidence="8">H19S6</strain>
    </source>
</reference>
<evidence type="ECO:0000256" key="1">
    <source>
        <dbReference type="ARBA" id="ARBA00004141"/>
    </source>
</evidence>
<dbReference type="EMBL" id="JAMGZK010000054">
    <property type="protein sequence ID" value="MCU6666561.1"/>
    <property type="molecule type" value="Genomic_DNA"/>
</dbReference>
<dbReference type="InterPro" id="IPR011701">
    <property type="entry name" value="MFS"/>
</dbReference>
<dbReference type="GO" id="GO:0022857">
    <property type="term" value="F:transmembrane transporter activity"/>
    <property type="evidence" value="ECO:0007669"/>
    <property type="project" value="InterPro"/>
</dbReference>
<dbReference type="PRINTS" id="PR01036">
    <property type="entry name" value="TCRTETB"/>
</dbReference>
<evidence type="ECO:0000256" key="2">
    <source>
        <dbReference type="ARBA" id="ARBA00022475"/>
    </source>
</evidence>
<dbReference type="RefSeq" id="WP_271284064.1">
    <property type="nucleotide sequence ID" value="NZ_JAMGZK010000054.1"/>
</dbReference>
<feature type="transmembrane region" description="Helical" evidence="6">
    <location>
        <begin position="348"/>
        <end position="367"/>
    </location>
</feature>
<evidence type="ECO:0000313" key="8">
    <source>
        <dbReference type="EMBL" id="MCU6666561.1"/>
    </source>
</evidence>
<keyword evidence="9" id="KW-1185">Reference proteome</keyword>
<evidence type="ECO:0000256" key="3">
    <source>
        <dbReference type="ARBA" id="ARBA00022692"/>
    </source>
</evidence>
<dbReference type="AlphaFoldDB" id="A0A9J6Q649"/>
<feature type="transmembrane region" description="Helical" evidence="6">
    <location>
        <begin position="21"/>
        <end position="45"/>
    </location>
</feature>
<keyword evidence="3 6" id="KW-0812">Transmembrane</keyword>
<feature type="transmembrane region" description="Helical" evidence="6">
    <location>
        <begin position="57"/>
        <end position="77"/>
    </location>
</feature>
<dbReference type="Pfam" id="PF07690">
    <property type="entry name" value="MFS_1"/>
    <property type="match status" value="1"/>
</dbReference>
<dbReference type="InterPro" id="IPR020846">
    <property type="entry name" value="MFS_dom"/>
</dbReference>
<feature type="transmembrane region" description="Helical" evidence="6">
    <location>
        <begin position="149"/>
        <end position="171"/>
    </location>
</feature>
<dbReference type="PROSITE" id="PS50850">
    <property type="entry name" value="MFS"/>
    <property type="match status" value="1"/>
</dbReference>
<feature type="transmembrane region" description="Helical" evidence="6">
    <location>
        <begin position="118"/>
        <end position="137"/>
    </location>
</feature>
<keyword evidence="4 6" id="KW-1133">Transmembrane helix</keyword>
<dbReference type="PANTHER" id="PTHR42718:SF39">
    <property type="entry name" value="ACTINORHODIN TRANSPORTER-RELATED"/>
    <property type="match status" value="1"/>
</dbReference>
<dbReference type="Gene3D" id="1.20.1720.10">
    <property type="entry name" value="Multidrug resistance protein D"/>
    <property type="match status" value="1"/>
</dbReference>
<dbReference type="GO" id="GO:0016020">
    <property type="term" value="C:membrane"/>
    <property type="evidence" value="ECO:0007669"/>
    <property type="project" value="UniProtKB-SubCell"/>
</dbReference>
<protein>
    <submittedName>
        <fullName evidence="8">MFS transporter</fullName>
    </submittedName>
</protein>
<comment type="subcellular location">
    <subcellularLocation>
        <location evidence="1">Membrane</location>
        <topology evidence="1">Multi-pass membrane protein</topology>
    </subcellularLocation>
</comment>
<feature type="transmembrane region" description="Helical" evidence="6">
    <location>
        <begin position="89"/>
        <end position="112"/>
    </location>
</feature>
<feature type="transmembrane region" description="Helical" evidence="6">
    <location>
        <begin position="422"/>
        <end position="439"/>
    </location>
</feature>
<feature type="transmembrane region" description="Helical" evidence="6">
    <location>
        <begin position="315"/>
        <end position="336"/>
    </location>
</feature>
<feature type="transmembrane region" description="Helical" evidence="6">
    <location>
        <begin position="177"/>
        <end position="198"/>
    </location>
</feature>
<dbReference type="SUPFAM" id="SSF103473">
    <property type="entry name" value="MFS general substrate transporter"/>
    <property type="match status" value="1"/>
</dbReference>
<organism evidence="8 9">
    <name type="scientific">Silvania hatchlandensis</name>
    <dbReference type="NCBI Taxonomy" id="2926469"/>
    <lineage>
        <taxon>Bacteria</taxon>
        <taxon>Pseudomonadati</taxon>
        <taxon>Pseudomonadota</taxon>
        <taxon>Gammaproteobacteria</taxon>
        <taxon>Enterobacterales</taxon>
        <taxon>Enterobacteriaceae</taxon>
        <taxon>Silvania</taxon>
    </lineage>
</organism>
<keyword evidence="5 6" id="KW-0472">Membrane</keyword>
<proteinExistence type="predicted"/>
<evidence type="ECO:0000256" key="4">
    <source>
        <dbReference type="ARBA" id="ARBA00022989"/>
    </source>
</evidence>
<feature type="transmembrane region" description="Helical" evidence="6">
    <location>
        <begin position="210"/>
        <end position="231"/>
    </location>
</feature>
<feature type="transmembrane region" description="Helical" evidence="6">
    <location>
        <begin position="451"/>
        <end position="476"/>
    </location>
</feature>
<feature type="transmembrane region" description="Helical" evidence="6">
    <location>
        <begin position="243"/>
        <end position="260"/>
    </location>
</feature>